<comment type="caution">
    <text evidence="2">The sequence shown here is derived from an EMBL/GenBank/DDBJ whole genome shotgun (WGS) entry which is preliminary data.</text>
</comment>
<proteinExistence type="predicted"/>
<dbReference type="Proteomes" id="UP000653565">
    <property type="component" value="Unassembled WGS sequence"/>
</dbReference>
<reference evidence="2" key="2">
    <citation type="submission" date="2020-04" db="EMBL/GenBank/DDBJ databases">
        <authorList>
            <person name="Santos R.A.C."/>
            <person name="Steenwyk J.L."/>
            <person name="Rivero-Menendez O."/>
            <person name="Mead M.E."/>
            <person name="Silva L.P."/>
            <person name="Bastos R.W."/>
            <person name="Alastruey-Izquierdo A."/>
            <person name="Goldman G.H."/>
            <person name="Rokas A."/>
        </authorList>
    </citation>
    <scope>NUCLEOTIDE SEQUENCE</scope>
    <source>
        <strain evidence="2">CNM-CM6805</strain>
    </source>
</reference>
<reference evidence="2" key="1">
    <citation type="journal article" date="2020" name="bioRxiv">
        <title>Genomic and phenotypic heterogeneity of clinical isolates of the human pathogens Aspergillus fumigatus, Aspergillus lentulus and Aspergillus fumigatiaffinis.</title>
        <authorList>
            <person name="dos Santos R.A.C."/>
            <person name="Steenwyk J.L."/>
            <person name="Rivero-Menendez O."/>
            <person name="Mead M.E."/>
            <person name="Silva L.P."/>
            <person name="Bastos R.W."/>
            <person name="Alastruey-Izquierdo A."/>
            <person name="Goldman G.H."/>
            <person name="Rokas A."/>
        </authorList>
    </citation>
    <scope>NUCLEOTIDE SEQUENCE</scope>
    <source>
        <strain evidence="2">CNM-CM6805</strain>
    </source>
</reference>
<evidence type="ECO:0000256" key="1">
    <source>
        <dbReference type="SAM" id="MobiDB-lite"/>
    </source>
</evidence>
<feature type="region of interest" description="Disordered" evidence="1">
    <location>
        <begin position="120"/>
        <end position="139"/>
    </location>
</feature>
<dbReference type="AlphaFoldDB" id="A0A8H4EDK8"/>
<feature type="region of interest" description="Disordered" evidence="1">
    <location>
        <begin position="183"/>
        <end position="205"/>
    </location>
</feature>
<accession>A0A8H4EDK8</accession>
<sequence>MSLPATTPELHRLVFFPVSLGSMTVGVTHLVSLQVSLPVMTLGLRSGVLPGVSCGMTTGATPSGVPPSVSANDDSRAAQACVPSSVSASNGFEAPRPGVSPVFSGGMTIGALPVGLISLSDDDPEDKEGYEGTGDNGRLKLSKGNQNAVIKTLWLRIGSPTARGQTEVHQQLHEILTPSKWVSENQKKRLQRKKLQSRHLTEGKR</sequence>
<name>A0A8H4EDK8_9EURO</name>
<evidence type="ECO:0000313" key="3">
    <source>
        <dbReference type="Proteomes" id="UP000653565"/>
    </source>
</evidence>
<dbReference type="OrthoDB" id="10392814at2759"/>
<dbReference type="EMBL" id="JAAAPX010000188">
    <property type="protein sequence ID" value="KAF4227320.1"/>
    <property type="molecule type" value="Genomic_DNA"/>
</dbReference>
<protein>
    <submittedName>
        <fullName evidence="2">Uncharacterized protein</fullName>
    </submittedName>
</protein>
<organism evidence="2 3">
    <name type="scientific">Aspergillus fumigatiaffinis</name>
    <dbReference type="NCBI Taxonomy" id="340414"/>
    <lineage>
        <taxon>Eukaryota</taxon>
        <taxon>Fungi</taxon>
        <taxon>Dikarya</taxon>
        <taxon>Ascomycota</taxon>
        <taxon>Pezizomycotina</taxon>
        <taxon>Eurotiomycetes</taxon>
        <taxon>Eurotiomycetidae</taxon>
        <taxon>Eurotiales</taxon>
        <taxon>Aspergillaceae</taxon>
        <taxon>Aspergillus</taxon>
        <taxon>Aspergillus subgen. Fumigati</taxon>
    </lineage>
</organism>
<gene>
    <name evidence="2" type="ORF">CNMCM6805_003131</name>
</gene>
<feature type="compositionally biased region" description="Basic residues" evidence="1">
    <location>
        <begin position="188"/>
        <end position="197"/>
    </location>
</feature>
<keyword evidence="3" id="KW-1185">Reference proteome</keyword>
<evidence type="ECO:0000313" key="2">
    <source>
        <dbReference type="EMBL" id="KAF4227320.1"/>
    </source>
</evidence>